<feature type="region of interest" description="Disordered" evidence="16">
    <location>
        <begin position="810"/>
        <end position="851"/>
    </location>
</feature>
<keyword evidence="20" id="KW-1185">Reference proteome</keyword>
<dbReference type="SUPFAM" id="SSF56672">
    <property type="entry name" value="DNA/RNA polymerases"/>
    <property type="match status" value="1"/>
</dbReference>
<reference evidence="19 20" key="1">
    <citation type="submission" date="2014-04" db="EMBL/GenBank/DDBJ databases">
        <authorList>
            <consortium name="DOE Joint Genome Institute"/>
            <person name="Kuo A."/>
            <person name="Tarkka M."/>
            <person name="Buscot F."/>
            <person name="Kohler A."/>
            <person name="Nagy L.G."/>
            <person name="Floudas D."/>
            <person name="Copeland A."/>
            <person name="Barry K.W."/>
            <person name="Cichocki N."/>
            <person name="Veneault-Fourrey C."/>
            <person name="LaButti K."/>
            <person name="Lindquist E.A."/>
            <person name="Lipzen A."/>
            <person name="Lundell T."/>
            <person name="Morin E."/>
            <person name="Murat C."/>
            <person name="Sun H."/>
            <person name="Tunlid A."/>
            <person name="Henrissat B."/>
            <person name="Grigoriev I.V."/>
            <person name="Hibbett D.S."/>
            <person name="Martin F."/>
            <person name="Nordberg H.P."/>
            <person name="Cantor M.N."/>
            <person name="Hua S.X."/>
        </authorList>
    </citation>
    <scope>NUCLEOTIDE SEQUENCE [LARGE SCALE GENOMIC DNA]</scope>
    <source>
        <strain evidence="19 20">F 1598</strain>
    </source>
</reference>
<dbReference type="InterPro" id="IPR043502">
    <property type="entry name" value="DNA/RNA_pol_sf"/>
</dbReference>
<dbReference type="Gene3D" id="1.20.58.1280">
    <property type="entry name" value="DNA repair protein Rev1, C-terminal domain"/>
    <property type="match status" value="1"/>
</dbReference>
<dbReference type="OrthoDB" id="427711at2759"/>
<keyword evidence="6" id="KW-0808">Transferase</keyword>
<dbReference type="GO" id="GO:0005634">
    <property type="term" value="C:nucleus"/>
    <property type="evidence" value="ECO:0007669"/>
    <property type="project" value="UniProtKB-SubCell"/>
</dbReference>
<protein>
    <recommendedName>
        <fullName evidence="4">DNA repair protein REV1</fullName>
    </recommendedName>
    <alternativeName>
        <fullName evidence="15">Reversionless protein 1</fullName>
    </alternativeName>
</protein>
<dbReference type="GO" id="GO:0046872">
    <property type="term" value="F:metal ion binding"/>
    <property type="evidence" value="ECO:0007669"/>
    <property type="project" value="UniProtKB-KW"/>
</dbReference>
<comment type="function">
    <text evidence="14">Deoxycytidyl transferase involved in DNA repair. Transfers a dCMP residue from dCTP to the 3'-end of a DNA primer in a template-dependent reaction. May assist in the first step in the bypass of abasic lesions by the insertion of a nucleotide opposite the lesion. Required for normal induction of mutations by physical and chemical agents. Involved in mitochondrial DNA mutagenesis.</text>
</comment>
<dbReference type="PROSITE" id="PS50173">
    <property type="entry name" value="UMUC"/>
    <property type="match status" value="1"/>
</dbReference>
<dbReference type="CDD" id="cd19318">
    <property type="entry name" value="Rev1_UBM2"/>
    <property type="match status" value="1"/>
</dbReference>
<proteinExistence type="inferred from homology"/>
<dbReference type="EMBL" id="KN832979">
    <property type="protein sequence ID" value="KIM87378.1"/>
    <property type="molecule type" value="Genomic_DNA"/>
</dbReference>
<dbReference type="PANTHER" id="PTHR45990:SF1">
    <property type="entry name" value="DNA REPAIR PROTEIN REV1"/>
    <property type="match status" value="1"/>
</dbReference>
<dbReference type="Gene3D" id="3.30.1490.100">
    <property type="entry name" value="DNA polymerase, Y-family, little finger domain"/>
    <property type="match status" value="1"/>
</dbReference>
<dbReference type="InterPro" id="IPR025527">
    <property type="entry name" value="HUWE1/Rev1_UBM"/>
</dbReference>
<keyword evidence="12" id="KW-0234">DNA repair</keyword>
<feature type="domain" description="UmuC" evidence="18">
    <location>
        <begin position="438"/>
        <end position="633"/>
    </location>
</feature>
<dbReference type="SUPFAM" id="SSF52113">
    <property type="entry name" value="BRCT domain"/>
    <property type="match status" value="1"/>
</dbReference>
<comment type="subcellular location">
    <subcellularLocation>
        <location evidence="2">Nucleus</location>
    </subcellularLocation>
</comment>
<dbReference type="CDD" id="cd01701">
    <property type="entry name" value="PolY_Rev1"/>
    <property type="match status" value="1"/>
</dbReference>
<evidence type="ECO:0000256" key="14">
    <source>
        <dbReference type="ARBA" id="ARBA00058985"/>
    </source>
</evidence>
<evidence type="ECO:0000256" key="8">
    <source>
        <dbReference type="ARBA" id="ARBA00022723"/>
    </source>
</evidence>
<dbReference type="CDD" id="cd17719">
    <property type="entry name" value="BRCT_Rev1"/>
    <property type="match status" value="1"/>
</dbReference>
<comment type="cofactor">
    <cofactor evidence="1">
        <name>Mg(2+)</name>
        <dbReference type="ChEBI" id="CHEBI:18420"/>
    </cofactor>
</comment>
<dbReference type="InterPro" id="IPR047346">
    <property type="entry name" value="Rev1_UBM1/2"/>
</dbReference>
<feature type="region of interest" description="Disordered" evidence="16">
    <location>
        <begin position="240"/>
        <end position="276"/>
    </location>
</feature>
<dbReference type="InterPro" id="IPR017961">
    <property type="entry name" value="DNA_pol_Y-fam_little_finger"/>
</dbReference>
<dbReference type="InterPro" id="IPR036775">
    <property type="entry name" value="DNA_pol_Y-fam_lit_finger_sf"/>
</dbReference>
<dbReference type="GO" id="GO:0042276">
    <property type="term" value="P:error-prone translesion synthesis"/>
    <property type="evidence" value="ECO:0007669"/>
    <property type="project" value="TreeGrafter"/>
</dbReference>
<evidence type="ECO:0000256" key="3">
    <source>
        <dbReference type="ARBA" id="ARBA00010945"/>
    </source>
</evidence>
<keyword evidence="8" id="KW-0479">Metal-binding</keyword>
<dbReference type="FunFam" id="3.30.1490.100:FF:000001">
    <property type="entry name" value="DNA repair protein REV1"/>
    <property type="match status" value="1"/>
</dbReference>
<evidence type="ECO:0000256" key="12">
    <source>
        <dbReference type="ARBA" id="ARBA00023204"/>
    </source>
</evidence>
<dbReference type="Gene3D" id="3.40.50.10190">
    <property type="entry name" value="BRCT domain"/>
    <property type="match status" value="1"/>
</dbReference>
<dbReference type="Pfam" id="PF16727">
    <property type="entry name" value="REV1_C"/>
    <property type="match status" value="1"/>
</dbReference>
<evidence type="ECO:0000256" key="9">
    <source>
        <dbReference type="ARBA" id="ARBA00022763"/>
    </source>
</evidence>
<feature type="compositionally biased region" description="Basic and acidic residues" evidence="16">
    <location>
        <begin position="828"/>
        <end position="851"/>
    </location>
</feature>
<keyword evidence="7" id="KW-0548">Nucleotidyltransferase</keyword>
<dbReference type="InterPro" id="IPR038401">
    <property type="entry name" value="Rev1_C_sf"/>
</dbReference>
<comment type="similarity">
    <text evidence="3">Belongs to the DNA polymerase type-Y family.</text>
</comment>
<evidence type="ECO:0000313" key="19">
    <source>
        <dbReference type="EMBL" id="KIM87378.1"/>
    </source>
</evidence>
<dbReference type="FunCoup" id="A0A0C3BLP4">
    <property type="interactions" value="369"/>
</dbReference>
<dbReference type="GO" id="GO:0003887">
    <property type="term" value="F:DNA-directed DNA polymerase activity"/>
    <property type="evidence" value="ECO:0007669"/>
    <property type="project" value="InterPro"/>
</dbReference>
<dbReference type="SMART" id="SM00292">
    <property type="entry name" value="BRCT"/>
    <property type="match status" value="1"/>
</dbReference>
<dbReference type="Gene3D" id="3.30.70.270">
    <property type="match status" value="1"/>
</dbReference>
<dbReference type="GO" id="GO:0003684">
    <property type="term" value="F:damaged DNA binding"/>
    <property type="evidence" value="ECO:0007669"/>
    <property type="project" value="InterPro"/>
</dbReference>
<dbReference type="Gene3D" id="6.10.250.1630">
    <property type="match status" value="1"/>
</dbReference>
<evidence type="ECO:0000256" key="2">
    <source>
        <dbReference type="ARBA" id="ARBA00004123"/>
    </source>
</evidence>
<name>A0A0C3BLP4_PILCF</name>
<keyword evidence="10" id="KW-0460">Magnesium</keyword>
<evidence type="ECO:0000256" key="16">
    <source>
        <dbReference type="SAM" id="MobiDB-lite"/>
    </source>
</evidence>
<evidence type="ECO:0000256" key="5">
    <source>
        <dbReference type="ARBA" id="ARBA00022634"/>
    </source>
</evidence>
<dbReference type="InterPro" id="IPR036420">
    <property type="entry name" value="BRCT_dom_sf"/>
</dbReference>
<dbReference type="InterPro" id="IPR001126">
    <property type="entry name" value="UmuC"/>
</dbReference>
<evidence type="ECO:0000256" key="13">
    <source>
        <dbReference type="ARBA" id="ARBA00023242"/>
    </source>
</evidence>
<reference evidence="20" key="2">
    <citation type="submission" date="2015-01" db="EMBL/GenBank/DDBJ databases">
        <title>Evolutionary Origins and Diversification of the Mycorrhizal Mutualists.</title>
        <authorList>
            <consortium name="DOE Joint Genome Institute"/>
            <consortium name="Mycorrhizal Genomics Consortium"/>
            <person name="Kohler A."/>
            <person name="Kuo A."/>
            <person name="Nagy L.G."/>
            <person name="Floudas D."/>
            <person name="Copeland A."/>
            <person name="Barry K.W."/>
            <person name="Cichocki N."/>
            <person name="Veneault-Fourrey C."/>
            <person name="LaButti K."/>
            <person name="Lindquist E.A."/>
            <person name="Lipzen A."/>
            <person name="Lundell T."/>
            <person name="Morin E."/>
            <person name="Murat C."/>
            <person name="Riley R."/>
            <person name="Ohm R."/>
            <person name="Sun H."/>
            <person name="Tunlid A."/>
            <person name="Henrissat B."/>
            <person name="Grigoriev I.V."/>
            <person name="Hibbett D.S."/>
            <person name="Martin F."/>
        </authorList>
    </citation>
    <scope>NUCLEOTIDE SEQUENCE [LARGE SCALE GENOMIC DNA]</scope>
    <source>
        <strain evidence="20">F 1598</strain>
    </source>
</reference>
<dbReference type="InterPro" id="IPR053848">
    <property type="entry name" value="IMS_HHH_1"/>
</dbReference>
<dbReference type="InterPro" id="IPR031991">
    <property type="entry name" value="Rev1_C"/>
</dbReference>
<dbReference type="InterPro" id="IPR043128">
    <property type="entry name" value="Rev_trsase/Diguanyl_cyclase"/>
</dbReference>
<dbReference type="AlphaFoldDB" id="A0A0C3BLP4"/>
<keyword evidence="9" id="KW-0227">DNA damage</keyword>
<dbReference type="GO" id="GO:0017125">
    <property type="term" value="F:deoxycytidyl transferase activity"/>
    <property type="evidence" value="ECO:0007669"/>
    <property type="project" value="TreeGrafter"/>
</dbReference>
<evidence type="ECO:0000256" key="4">
    <source>
        <dbReference type="ARBA" id="ARBA00020399"/>
    </source>
</evidence>
<evidence type="ECO:0000259" key="18">
    <source>
        <dbReference type="PROSITE" id="PS50173"/>
    </source>
</evidence>
<dbReference type="Pfam" id="PF00817">
    <property type="entry name" value="IMS"/>
    <property type="match status" value="1"/>
</dbReference>
<accession>A0A0C3BLP4</accession>
<dbReference type="PROSITE" id="PS50172">
    <property type="entry name" value="BRCT"/>
    <property type="match status" value="1"/>
</dbReference>
<evidence type="ECO:0000256" key="15">
    <source>
        <dbReference type="ARBA" id="ARBA00081902"/>
    </source>
</evidence>
<keyword evidence="5" id="KW-0237">DNA synthesis</keyword>
<dbReference type="PANTHER" id="PTHR45990">
    <property type="entry name" value="DNA REPAIR PROTEIN REV1"/>
    <property type="match status" value="1"/>
</dbReference>
<sequence length="1193" mass="133397">MGEPLATAGSTSSDYFEPEDPAFNEALQNAVLPGDAEDVSQLDAALNPEDYPDLIRTQHTLKRSHSMVEDLDETLSFHHVIPLEQRQGLSDEDEETYGASAFGGFGQYMRRKRAKLQIQNAQMDDTDDKSSEKSRIFQGIAIYIDGWTQPSVQDLRQLIVKHGGTFHAYLDRKAIVTHIITCSLTPAKIQDWKHMKIVTPDWLVKSVEAGALLPWKDFIFRPDDRADEIQGTKRTQKSLFDGFVSQTKSRTPTNPPSDDSPADKPKAGTNTLNTPDASIEVPVHQEMESAQSALNLLTGPKRSRSKYHTIYMTDPATKEQAARIPGYAADKSNPAAQRVMANPEWRSAHTSVAPDFIEGYYKNSRLHHLATWKAELKNLVSEAQDRVENGVAEVIKVDAESNLDDRMEDGVSMRRTELNMKSPKAKGKQKAEAEEKVIMHCDFDSFFVSAGLVDRPHLRGKPVVVCHSQGDQGGSSSTSEIASSSYEARKFGIKNGMSLQQARKLCPSIMTIPYEFERYKRFSLQFYTILMSHADDLQAVSVDEALVDVTTSVAQLTAKHPSNPDPAKEFAEMIRSEVKRATGCEVSIGIAHNIMLARLATRRAKPAGSYHLVHDDVAEFMAPLEIMDLWGFGWATHNKAEEKLGVTILGELAKKSKSTLCDTLGKGTGETLYKAIRGIDEHKLESDKPRKSVSCEINYGIRFENNEQAEGFIRQMAAEVARRLDAVEMRGRSLTLKIMKRDVNSPVEPPKFLGHGACDMFNKQTPLATSGGQATSDDKVIGDHAWRLLKSFNFDPKDLRGIGIQIQKLESSSTPGNPDAGQAQLPFKRLETPTKSEHDACSSRNDTKDRDIFQVVVQPPSDDIVDVSHTVDGHGLSRAQDPRTELPSFSQVDMEVFDALPDDVRKELEAEYKRRLDPPESVSLGNPARRPEPRDMFPKITIKGTNVKRITQQLAPKARSTISPKKHNIFRRSGISITDDELRELDIDPEVFALLPEDMYREQLSLARQAKKSGGIAALVTEANRERIEIKATYRRSRSPSLYPKKPPPKANYLEPVGIKRPGGQKGERLSFTETEDVQKVIQSWVETYQQHPPYQKDIDFFAKFLVQSADSSRSTDTGMEKSVAVLKWWLMLIRRYWGMWEHEVGEDGVDAESGGSGSNLPVGKAWWKAFRHVKEQVDLVARKKFGGSLSLR</sequence>
<dbReference type="InterPro" id="IPR001357">
    <property type="entry name" value="BRCT_dom"/>
</dbReference>
<dbReference type="FunFam" id="3.40.50.10190:FF:000011">
    <property type="entry name" value="DNA repair protein REV1"/>
    <property type="match status" value="1"/>
</dbReference>
<dbReference type="Pfam" id="PF11799">
    <property type="entry name" value="IMS_C"/>
    <property type="match status" value="1"/>
</dbReference>
<feature type="domain" description="BRCT" evidence="17">
    <location>
        <begin position="132"/>
        <end position="220"/>
    </location>
</feature>
<evidence type="ECO:0000256" key="10">
    <source>
        <dbReference type="ARBA" id="ARBA00022842"/>
    </source>
</evidence>
<keyword evidence="11" id="KW-0238">DNA-binding</keyword>
<gene>
    <name evidence="19" type="ORF">PILCRDRAFT_814888</name>
</gene>
<evidence type="ECO:0000256" key="11">
    <source>
        <dbReference type="ARBA" id="ARBA00023125"/>
    </source>
</evidence>
<dbReference type="InParanoid" id="A0A0C3BLP4"/>
<dbReference type="Pfam" id="PF14377">
    <property type="entry name" value="UBM"/>
    <property type="match status" value="2"/>
</dbReference>
<evidence type="ECO:0000313" key="20">
    <source>
        <dbReference type="Proteomes" id="UP000054166"/>
    </source>
</evidence>
<evidence type="ECO:0000259" key="17">
    <source>
        <dbReference type="PROSITE" id="PS50172"/>
    </source>
</evidence>
<dbReference type="Gene3D" id="1.10.150.20">
    <property type="entry name" value="5' to 3' exonuclease, C-terminal subdomain"/>
    <property type="match status" value="1"/>
</dbReference>
<dbReference type="HOGENOM" id="CLU_003901_0_3_1"/>
<dbReference type="GO" id="GO:0070987">
    <property type="term" value="P:error-free translesion synthesis"/>
    <property type="evidence" value="ECO:0007669"/>
    <property type="project" value="TreeGrafter"/>
</dbReference>
<dbReference type="Pfam" id="PF16589">
    <property type="entry name" value="BRCT_2"/>
    <property type="match status" value="1"/>
</dbReference>
<keyword evidence="13" id="KW-0539">Nucleus</keyword>
<feature type="region of interest" description="Disordered" evidence="16">
    <location>
        <begin position="1038"/>
        <end position="1067"/>
    </location>
</feature>
<dbReference type="Gene3D" id="6.10.250.1490">
    <property type="match status" value="1"/>
</dbReference>
<evidence type="ECO:0000256" key="7">
    <source>
        <dbReference type="ARBA" id="ARBA00022695"/>
    </source>
</evidence>
<evidence type="ECO:0000256" key="6">
    <source>
        <dbReference type="ARBA" id="ARBA00022679"/>
    </source>
</evidence>
<dbReference type="Pfam" id="PF21999">
    <property type="entry name" value="IMS_HHH_1"/>
    <property type="match status" value="1"/>
</dbReference>
<dbReference type="Proteomes" id="UP000054166">
    <property type="component" value="Unassembled WGS sequence"/>
</dbReference>
<dbReference type="SUPFAM" id="SSF100879">
    <property type="entry name" value="Lesion bypass DNA polymerase (Y-family), little finger domain"/>
    <property type="match status" value="1"/>
</dbReference>
<dbReference type="Gene3D" id="3.40.1170.60">
    <property type="match status" value="1"/>
</dbReference>
<organism evidence="19 20">
    <name type="scientific">Piloderma croceum (strain F 1598)</name>
    <dbReference type="NCBI Taxonomy" id="765440"/>
    <lineage>
        <taxon>Eukaryota</taxon>
        <taxon>Fungi</taxon>
        <taxon>Dikarya</taxon>
        <taxon>Basidiomycota</taxon>
        <taxon>Agaricomycotina</taxon>
        <taxon>Agaricomycetes</taxon>
        <taxon>Agaricomycetidae</taxon>
        <taxon>Atheliales</taxon>
        <taxon>Atheliaceae</taxon>
        <taxon>Piloderma</taxon>
    </lineage>
</organism>
<dbReference type="GO" id="GO:0006281">
    <property type="term" value="P:DNA repair"/>
    <property type="evidence" value="ECO:0007669"/>
    <property type="project" value="UniProtKB-KW"/>
</dbReference>
<dbReference type="STRING" id="765440.A0A0C3BLP4"/>
<evidence type="ECO:0000256" key="1">
    <source>
        <dbReference type="ARBA" id="ARBA00001946"/>
    </source>
</evidence>